<sequence>GSTSLQHYLFHLREDSTIEQAKCEAIPIGHFIEPFDVAHVVLFRAESASALNNVIENLIDGAHCVQRLTMKNVIIVPYADEWREYLILVIREPCTLTNYKWSINLP</sequence>
<feature type="non-terminal residue" evidence="1">
    <location>
        <position position="1"/>
    </location>
</feature>
<gene>
    <name evidence="1" type="ORF">N7494_012983</name>
</gene>
<evidence type="ECO:0000313" key="2">
    <source>
        <dbReference type="Proteomes" id="UP001220324"/>
    </source>
</evidence>
<reference evidence="1 2" key="1">
    <citation type="journal article" date="2023" name="IMA Fungus">
        <title>Comparative genomic study of the Penicillium genus elucidates a diverse pangenome and 15 lateral gene transfer events.</title>
        <authorList>
            <person name="Petersen C."/>
            <person name="Sorensen T."/>
            <person name="Nielsen M.R."/>
            <person name="Sondergaard T.E."/>
            <person name="Sorensen J.L."/>
            <person name="Fitzpatrick D.A."/>
            <person name="Frisvad J.C."/>
            <person name="Nielsen K.L."/>
        </authorList>
    </citation>
    <scope>NUCLEOTIDE SEQUENCE [LARGE SCALE GENOMIC DNA]</scope>
    <source>
        <strain evidence="1 2">IBT 35679</strain>
    </source>
</reference>
<evidence type="ECO:0000313" key="1">
    <source>
        <dbReference type="EMBL" id="KAJ5526333.1"/>
    </source>
</evidence>
<proteinExistence type="predicted"/>
<comment type="caution">
    <text evidence="1">The sequence shown here is derived from an EMBL/GenBank/DDBJ whole genome shotgun (WGS) entry which is preliminary data.</text>
</comment>
<organism evidence="1 2">
    <name type="scientific">Penicillium frequentans</name>
    <dbReference type="NCBI Taxonomy" id="3151616"/>
    <lineage>
        <taxon>Eukaryota</taxon>
        <taxon>Fungi</taxon>
        <taxon>Dikarya</taxon>
        <taxon>Ascomycota</taxon>
        <taxon>Pezizomycotina</taxon>
        <taxon>Eurotiomycetes</taxon>
        <taxon>Eurotiomycetidae</taxon>
        <taxon>Eurotiales</taxon>
        <taxon>Aspergillaceae</taxon>
        <taxon>Penicillium</taxon>
    </lineage>
</organism>
<name>A0AAD6CMK8_9EURO</name>
<keyword evidence="2" id="KW-1185">Reference proteome</keyword>
<dbReference type="AlphaFoldDB" id="A0AAD6CMK8"/>
<dbReference type="Proteomes" id="UP001220324">
    <property type="component" value="Unassembled WGS sequence"/>
</dbReference>
<dbReference type="EMBL" id="JAQIZZ010000008">
    <property type="protein sequence ID" value="KAJ5526333.1"/>
    <property type="molecule type" value="Genomic_DNA"/>
</dbReference>
<accession>A0AAD6CMK8</accession>
<protein>
    <submittedName>
        <fullName evidence="1">NAD(P)-binding protein</fullName>
    </submittedName>
</protein>